<dbReference type="Proteomes" id="UP001516400">
    <property type="component" value="Unassembled WGS sequence"/>
</dbReference>
<evidence type="ECO:0000313" key="2">
    <source>
        <dbReference type="EMBL" id="KAL3282814.1"/>
    </source>
</evidence>
<evidence type="ECO:0000256" key="1">
    <source>
        <dbReference type="SAM" id="MobiDB-lite"/>
    </source>
</evidence>
<organism evidence="2 3">
    <name type="scientific">Cryptolaemus montrouzieri</name>
    <dbReference type="NCBI Taxonomy" id="559131"/>
    <lineage>
        <taxon>Eukaryota</taxon>
        <taxon>Metazoa</taxon>
        <taxon>Ecdysozoa</taxon>
        <taxon>Arthropoda</taxon>
        <taxon>Hexapoda</taxon>
        <taxon>Insecta</taxon>
        <taxon>Pterygota</taxon>
        <taxon>Neoptera</taxon>
        <taxon>Endopterygota</taxon>
        <taxon>Coleoptera</taxon>
        <taxon>Polyphaga</taxon>
        <taxon>Cucujiformia</taxon>
        <taxon>Coccinelloidea</taxon>
        <taxon>Coccinellidae</taxon>
        <taxon>Scymninae</taxon>
        <taxon>Scymnini</taxon>
        <taxon>Cryptolaemus</taxon>
    </lineage>
</organism>
<protein>
    <submittedName>
        <fullName evidence="2">Uncharacterized protein</fullName>
    </submittedName>
</protein>
<accession>A0ABD2NVU8</accession>
<feature type="non-terminal residue" evidence="2">
    <location>
        <position position="149"/>
    </location>
</feature>
<gene>
    <name evidence="2" type="ORF">HHI36_005979</name>
</gene>
<proteinExistence type="predicted"/>
<comment type="caution">
    <text evidence="2">The sequence shown here is derived from an EMBL/GenBank/DDBJ whole genome shotgun (WGS) entry which is preliminary data.</text>
</comment>
<feature type="compositionally biased region" description="Polar residues" evidence="1">
    <location>
        <begin position="81"/>
        <end position="97"/>
    </location>
</feature>
<evidence type="ECO:0000313" key="3">
    <source>
        <dbReference type="Proteomes" id="UP001516400"/>
    </source>
</evidence>
<name>A0ABD2NVU8_9CUCU</name>
<feature type="region of interest" description="Disordered" evidence="1">
    <location>
        <begin position="81"/>
        <end position="108"/>
    </location>
</feature>
<keyword evidence="3" id="KW-1185">Reference proteome</keyword>
<sequence>MDSEKVDESNKLGHIANRPVGGSIRVRNIETMKGNCVTPYVINVCPCGTNMTGLDQFTKHYSECEEIRGFVAFLGMYNQQQTTSGNSRQNPTLSYQENIRPEHGTTKRRKNTLGILEGTQSSNCTNTSYESNSRNFVQKRTVAVSRSER</sequence>
<dbReference type="EMBL" id="JABFTP020000144">
    <property type="protein sequence ID" value="KAL3282814.1"/>
    <property type="molecule type" value="Genomic_DNA"/>
</dbReference>
<reference evidence="2 3" key="1">
    <citation type="journal article" date="2021" name="BMC Biol.">
        <title>Horizontally acquired antibacterial genes associated with adaptive radiation of ladybird beetles.</title>
        <authorList>
            <person name="Li H.S."/>
            <person name="Tang X.F."/>
            <person name="Huang Y.H."/>
            <person name="Xu Z.Y."/>
            <person name="Chen M.L."/>
            <person name="Du X.Y."/>
            <person name="Qiu B.Y."/>
            <person name="Chen P.T."/>
            <person name="Zhang W."/>
            <person name="Slipinski A."/>
            <person name="Escalona H.E."/>
            <person name="Waterhouse R.M."/>
            <person name="Zwick A."/>
            <person name="Pang H."/>
        </authorList>
    </citation>
    <scope>NUCLEOTIDE SEQUENCE [LARGE SCALE GENOMIC DNA]</scope>
    <source>
        <strain evidence="2">SYSU2018</strain>
    </source>
</reference>
<dbReference type="AlphaFoldDB" id="A0ABD2NVU8"/>